<dbReference type="PANTHER" id="PTHR40079">
    <property type="entry name" value="MANNAN ENDO-1,4-BETA-MANNOSIDASE E-RELATED"/>
    <property type="match status" value="1"/>
</dbReference>
<organism evidence="7 8">
    <name type="scientific">Flavobacterium azizsancarii</name>
    <dbReference type="NCBI Taxonomy" id="2961580"/>
    <lineage>
        <taxon>Bacteria</taxon>
        <taxon>Pseudomonadati</taxon>
        <taxon>Bacteroidota</taxon>
        <taxon>Flavobacteriia</taxon>
        <taxon>Flavobacteriales</taxon>
        <taxon>Flavobacteriaceae</taxon>
        <taxon>Flavobacterium</taxon>
    </lineage>
</organism>
<evidence type="ECO:0000256" key="2">
    <source>
        <dbReference type="ARBA" id="ARBA00022801"/>
    </source>
</evidence>
<keyword evidence="5" id="KW-0732">Signal</keyword>
<dbReference type="InterPro" id="IPR000805">
    <property type="entry name" value="Glyco_hydro_26"/>
</dbReference>
<comment type="caution">
    <text evidence="7">The sequence shown here is derived from an EMBL/GenBank/DDBJ whole genome shotgun (WGS) entry which is preliminary data.</text>
</comment>
<gene>
    <name evidence="7" type="ORF">NJT12_02610</name>
</gene>
<evidence type="ECO:0000313" key="7">
    <source>
        <dbReference type="EMBL" id="MDA6068502.1"/>
    </source>
</evidence>
<dbReference type="PRINTS" id="PR00739">
    <property type="entry name" value="GLHYDRLASE26"/>
</dbReference>
<protein>
    <submittedName>
        <fullName evidence="7">Glycoside hydrolase family 26 protein</fullName>
    </submittedName>
</protein>
<dbReference type="RefSeq" id="WP_271334379.1">
    <property type="nucleotide sequence ID" value="NZ_JAMZNK010000003.1"/>
</dbReference>
<evidence type="ECO:0000256" key="5">
    <source>
        <dbReference type="SAM" id="SignalP"/>
    </source>
</evidence>
<dbReference type="SUPFAM" id="SSF51445">
    <property type="entry name" value="(Trans)glycosidases"/>
    <property type="match status" value="1"/>
</dbReference>
<dbReference type="PROSITE" id="PS51257">
    <property type="entry name" value="PROKAR_LIPOPROTEIN"/>
    <property type="match status" value="1"/>
</dbReference>
<feature type="signal peptide" evidence="5">
    <location>
        <begin position="1"/>
        <end position="23"/>
    </location>
</feature>
<dbReference type="InterPro" id="IPR017853">
    <property type="entry name" value="GH"/>
</dbReference>
<dbReference type="InterPro" id="IPR022790">
    <property type="entry name" value="GH26_dom"/>
</dbReference>
<accession>A0ABT4W7L6</accession>
<dbReference type="EMBL" id="JAMZNK010000003">
    <property type="protein sequence ID" value="MDA6068502.1"/>
    <property type="molecule type" value="Genomic_DNA"/>
</dbReference>
<dbReference type="PROSITE" id="PS51764">
    <property type="entry name" value="GH26"/>
    <property type="match status" value="1"/>
</dbReference>
<dbReference type="GO" id="GO:0016787">
    <property type="term" value="F:hydrolase activity"/>
    <property type="evidence" value="ECO:0007669"/>
    <property type="project" value="UniProtKB-KW"/>
</dbReference>
<reference evidence="7 8" key="1">
    <citation type="journal article" date="2023" name="Chemosphere">
        <title>Whole genome analysis of Flavobacterium aziz-sancarii sp. nov., isolated from Ardley Island (Antarctica), revealed a rich resistome and bioremediation potential.</title>
        <authorList>
            <person name="Otur C."/>
            <person name="Okay S."/>
            <person name="Kurt-Kizildogan A."/>
        </authorList>
    </citation>
    <scope>NUCLEOTIDE SEQUENCE [LARGE SCALE GENOMIC DNA]</scope>
    <source>
        <strain evidence="7 8">AC</strain>
    </source>
</reference>
<feature type="domain" description="GH26" evidence="6">
    <location>
        <begin position="60"/>
        <end position="401"/>
    </location>
</feature>
<keyword evidence="8" id="KW-1185">Reference proteome</keyword>
<sequence length="411" mass="46161">MKTTFLKIAFLSLSILFLSSCSSNDESGPEIIVEPPVIVPTDPLTTQNVTTYMVDANATKETVALFYNLKKLAKTKVAIGQQDAFNSYYQDNGGDSDIKKNTGYDPALLGLDFMFITDKNNNNQADNWFYQQEEKMVNDVKAAYAKGMINTFCWHLREPNKEDSFYAADMTADQKATAFKSILPGGANNEWYKKKLDKIASVVLNLKGSNGELIPIIFRPFHEFDGSWFWWGANFATAEEYKTAYQFTVDYLKNTKGVHNILYAFSPDNSYTTEANYLSRYPGDKYVDVLGMDNYGDFDNQVQAGATKANSKLKIIADLAKTKVKIAALTETGYQVTSTKTPITNWFSDYLYSALTANNIEVSYVMFWNNTKDGYYVPNSSVANAADFKTFTAKPKSALVNSLPKMYELPK</sequence>
<evidence type="ECO:0000256" key="3">
    <source>
        <dbReference type="ARBA" id="ARBA00023295"/>
    </source>
</evidence>
<feature type="active site" description="Proton donor" evidence="4">
    <location>
        <position position="223"/>
    </location>
</feature>
<evidence type="ECO:0000256" key="4">
    <source>
        <dbReference type="PROSITE-ProRule" id="PRU01100"/>
    </source>
</evidence>
<dbReference type="Pfam" id="PF02156">
    <property type="entry name" value="Glyco_hydro_26"/>
    <property type="match status" value="1"/>
</dbReference>
<proteinExistence type="inferred from homology"/>
<keyword evidence="2 4" id="KW-0378">Hydrolase</keyword>
<evidence type="ECO:0000259" key="6">
    <source>
        <dbReference type="PROSITE" id="PS51764"/>
    </source>
</evidence>
<dbReference type="Gene3D" id="3.20.20.80">
    <property type="entry name" value="Glycosidases"/>
    <property type="match status" value="1"/>
</dbReference>
<evidence type="ECO:0000256" key="1">
    <source>
        <dbReference type="ARBA" id="ARBA00007754"/>
    </source>
</evidence>
<feature type="active site" description="Nucleophile" evidence="4">
    <location>
        <position position="331"/>
    </location>
</feature>
<comment type="similarity">
    <text evidence="1 4">Belongs to the glycosyl hydrolase 26 family.</text>
</comment>
<name>A0ABT4W7L6_9FLAO</name>
<dbReference type="Proteomes" id="UP001212170">
    <property type="component" value="Unassembled WGS sequence"/>
</dbReference>
<feature type="chain" id="PRO_5047451880" evidence="5">
    <location>
        <begin position="24"/>
        <end position="411"/>
    </location>
</feature>
<keyword evidence="3 4" id="KW-0326">Glycosidase</keyword>
<dbReference type="PANTHER" id="PTHR40079:SF4">
    <property type="entry name" value="GH26 DOMAIN-CONTAINING PROTEIN-RELATED"/>
    <property type="match status" value="1"/>
</dbReference>
<evidence type="ECO:0000313" key="8">
    <source>
        <dbReference type="Proteomes" id="UP001212170"/>
    </source>
</evidence>